<dbReference type="AlphaFoldDB" id="A0A3B0V739"/>
<dbReference type="GO" id="GO:0016757">
    <property type="term" value="F:glycosyltransferase activity"/>
    <property type="evidence" value="ECO:0007669"/>
    <property type="project" value="UniProtKB-KW"/>
</dbReference>
<sequence>MIKYSIIVLLEEPGQDFPQYIKTLYEIFSRRNEPFEVIIMANGLRGYLKNILTNLHEQLTKFADYEKKLRLFALPTRTSQAVFLNAGFKESSGKIIVVCGSYLQITKESLGLLLDSFDKETDIISPWRQKRVDPKLNQWQSAGFNWLVKKITGSTQHDLSCTVKICRRQVLEDTRLYGNMYRFLPIIAARKGFKNKEVKCDHFQERGKTGIYGVSAYVGRLLDILTLYFNTRFSRKPLRFFGNIGLSFITMGVLISLIVLVQKIFMGYPIGGHPILLLAVLLLVLGVQAASVGLLGEIIAFTQGRQIKEYNIDKII</sequence>
<name>A0A3B0V739_9ZZZZ</name>
<keyword evidence="3" id="KW-0808">Transferase</keyword>
<feature type="transmembrane region" description="Helical" evidence="8">
    <location>
        <begin position="241"/>
        <end position="262"/>
    </location>
</feature>
<dbReference type="Gene3D" id="3.90.550.10">
    <property type="entry name" value="Spore Coat Polysaccharide Biosynthesis Protein SpsA, Chain A"/>
    <property type="match status" value="1"/>
</dbReference>
<feature type="domain" description="Glycosyltransferase 2-like" evidence="9">
    <location>
        <begin position="23"/>
        <end position="173"/>
    </location>
</feature>
<dbReference type="GO" id="GO:0009103">
    <property type="term" value="P:lipopolysaccharide biosynthetic process"/>
    <property type="evidence" value="ECO:0007669"/>
    <property type="project" value="UniProtKB-KW"/>
</dbReference>
<evidence type="ECO:0000256" key="6">
    <source>
        <dbReference type="ARBA" id="ARBA00022989"/>
    </source>
</evidence>
<dbReference type="InterPro" id="IPR001173">
    <property type="entry name" value="Glyco_trans_2-like"/>
</dbReference>
<dbReference type="GO" id="GO:0005886">
    <property type="term" value="C:plasma membrane"/>
    <property type="evidence" value="ECO:0007669"/>
    <property type="project" value="TreeGrafter"/>
</dbReference>
<dbReference type="Pfam" id="PF00535">
    <property type="entry name" value="Glycos_transf_2"/>
    <property type="match status" value="1"/>
</dbReference>
<keyword evidence="6 8" id="KW-1133">Transmembrane helix</keyword>
<evidence type="ECO:0000256" key="4">
    <source>
        <dbReference type="ARBA" id="ARBA00022692"/>
    </source>
</evidence>
<proteinExistence type="predicted"/>
<dbReference type="PANTHER" id="PTHR48090:SF3">
    <property type="entry name" value="UNDECAPRENYL-PHOSPHATE 4-DEOXY-4-FORMAMIDO-L-ARABINOSE TRANSFERASE"/>
    <property type="match status" value="1"/>
</dbReference>
<evidence type="ECO:0000256" key="3">
    <source>
        <dbReference type="ARBA" id="ARBA00022679"/>
    </source>
</evidence>
<feature type="transmembrane region" description="Helical" evidence="8">
    <location>
        <begin position="274"/>
        <end position="301"/>
    </location>
</feature>
<protein>
    <recommendedName>
        <fullName evidence="9">Glycosyltransferase 2-like domain-containing protein</fullName>
    </recommendedName>
</protein>
<evidence type="ECO:0000259" key="9">
    <source>
        <dbReference type="Pfam" id="PF00535"/>
    </source>
</evidence>
<organism evidence="10">
    <name type="scientific">hydrothermal vent metagenome</name>
    <dbReference type="NCBI Taxonomy" id="652676"/>
    <lineage>
        <taxon>unclassified sequences</taxon>
        <taxon>metagenomes</taxon>
        <taxon>ecological metagenomes</taxon>
    </lineage>
</organism>
<reference evidence="10" key="1">
    <citation type="submission" date="2018-06" db="EMBL/GenBank/DDBJ databases">
        <authorList>
            <person name="Zhirakovskaya E."/>
        </authorList>
    </citation>
    <scope>NUCLEOTIDE SEQUENCE</scope>
</reference>
<dbReference type="SUPFAM" id="SSF53448">
    <property type="entry name" value="Nucleotide-diphospho-sugar transferases"/>
    <property type="match status" value="1"/>
</dbReference>
<dbReference type="EMBL" id="UOEX01000067">
    <property type="protein sequence ID" value="VAW33847.1"/>
    <property type="molecule type" value="Genomic_DNA"/>
</dbReference>
<dbReference type="InterPro" id="IPR029044">
    <property type="entry name" value="Nucleotide-diphossugar_trans"/>
</dbReference>
<keyword evidence="2" id="KW-0328">Glycosyltransferase</keyword>
<dbReference type="InterPro" id="IPR050256">
    <property type="entry name" value="Glycosyltransferase_2"/>
</dbReference>
<accession>A0A3B0V739</accession>
<evidence type="ECO:0000256" key="1">
    <source>
        <dbReference type="ARBA" id="ARBA00022475"/>
    </source>
</evidence>
<keyword evidence="7 8" id="KW-0472">Membrane</keyword>
<evidence type="ECO:0000256" key="2">
    <source>
        <dbReference type="ARBA" id="ARBA00022676"/>
    </source>
</evidence>
<keyword evidence="1" id="KW-1003">Cell membrane</keyword>
<dbReference type="PANTHER" id="PTHR48090">
    <property type="entry name" value="UNDECAPRENYL-PHOSPHATE 4-DEOXY-4-FORMAMIDO-L-ARABINOSE TRANSFERASE-RELATED"/>
    <property type="match status" value="1"/>
</dbReference>
<evidence type="ECO:0000313" key="10">
    <source>
        <dbReference type="EMBL" id="VAW33847.1"/>
    </source>
</evidence>
<keyword evidence="5" id="KW-0448">Lipopolysaccharide biosynthesis</keyword>
<evidence type="ECO:0000256" key="5">
    <source>
        <dbReference type="ARBA" id="ARBA00022985"/>
    </source>
</evidence>
<gene>
    <name evidence="10" type="ORF">MNBD_DELTA03-1712</name>
</gene>
<keyword evidence="4 8" id="KW-0812">Transmembrane</keyword>
<evidence type="ECO:0000256" key="7">
    <source>
        <dbReference type="ARBA" id="ARBA00023136"/>
    </source>
</evidence>
<evidence type="ECO:0000256" key="8">
    <source>
        <dbReference type="SAM" id="Phobius"/>
    </source>
</evidence>